<dbReference type="RefSeq" id="XP_011681954.2">
    <property type="nucleotide sequence ID" value="XM_011683652.2"/>
</dbReference>
<dbReference type="GeneID" id="100888898"/>
<dbReference type="AlphaFoldDB" id="A0A7M7LTZ5"/>
<dbReference type="PANTHER" id="PTHR23349">
    <property type="entry name" value="BASIC HELIX-LOOP-HELIX TRANSCRIPTION FACTOR, TWIST"/>
    <property type="match status" value="1"/>
</dbReference>
<dbReference type="OrthoDB" id="6241467at2759"/>
<dbReference type="SUPFAM" id="SSF47459">
    <property type="entry name" value="HLH, helix-loop-helix DNA-binding domain"/>
    <property type="match status" value="1"/>
</dbReference>
<feature type="region of interest" description="Disordered" evidence="2">
    <location>
        <begin position="374"/>
        <end position="403"/>
    </location>
</feature>
<reference evidence="5" key="1">
    <citation type="submission" date="2015-02" db="EMBL/GenBank/DDBJ databases">
        <title>Genome sequencing for Strongylocentrotus purpuratus.</title>
        <authorList>
            <person name="Murali S."/>
            <person name="Liu Y."/>
            <person name="Vee V."/>
            <person name="English A."/>
            <person name="Wang M."/>
            <person name="Skinner E."/>
            <person name="Han Y."/>
            <person name="Muzny D.M."/>
            <person name="Worley K.C."/>
            <person name="Gibbs R.A."/>
        </authorList>
    </citation>
    <scope>NUCLEOTIDE SEQUENCE</scope>
</reference>
<feature type="compositionally biased region" description="Basic and acidic residues" evidence="2">
    <location>
        <begin position="27"/>
        <end position="39"/>
    </location>
</feature>
<organism evidence="4 5">
    <name type="scientific">Strongylocentrotus purpuratus</name>
    <name type="common">Purple sea urchin</name>
    <dbReference type="NCBI Taxonomy" id="7668"/>
    <lineage>
        <taxon>Eukaryota</taxon>
        <taxon>Metazoa</taxon>
        <taxon>Echinodermata</taxon>
        <taxon>Eleutherozoa</taxon>
        <taxon>Echinozoa</taxon>
        <taxon>Echinoidea</taxon>
        <taxon>Euechinoidea</taxon>
        <taxon>Echinacea</taxon>
        <taxon>Camarodonta</taxon>
        <taxon>Echinidea</taxon>
        <taxon>Strongylocentrotidae</taxon>
        <taxon>Strongylocentrotus</taxon>
    </lineage>
</organism>
<evidence type="ECO:0000256" key="2">
    <source>
        <dbReference type="SAM" id="MobiDB-lite"/>
    </source>
</evidence>
<evidence type="ECO:0000259" key="3">
    <source>
        <dbReference type="PROSITE" id="PS50888"/>
    </source>
</evidence>
<evidence type="ECO:0000256" key="1">
    <source>
        <dbReference type="ARBA" id="ARBA00023125"/>
    </source>
</evidence>
<dbReference type="PANTHER" id="PTHR23349:SF108">
    <property type="entry name" value="BHLH DOMAIN-CONTAINING PROTEIN"/>
    <property type="match status" value="1"/>
</dbReference>
<feature type="region of interest" description="Disordered" evidence="2">
    <location>
        <begin position="1"/>
        <end position="73"/>
    </location>
</feature>
<dbReference type="GO" id="GO:0003677">
    <property type="term" value="F:DNA binding"/>
    <property type="evidence" value="ECO:0007669"/>
    <property type="project" value="UniProtKB-KW"/>
</dbReference>
<keyword evidence="1" id="KW-0238">DNA-binding</keyword>
<evidence type="ECO:0000313" key="4">
    <source>
        <dbReference type="EnsemblMetazoa" id="XP_011681954"/>
    </source>
</evidence>
<dbReference type="EnsemblMetazoa" id="XM_011683652">
    <property type="protein sequence ID" value="XP_011681954"/>
    <property type="gene ID" value="LOC100888898"/>
</dbReference>
<dbReference type="InterPro" id="IPR050283">
    <property type="entry name" value="E-box_TF_Regulators"/>
</dbReference>
<feature type="compositionally biased region" description="Polar residues" evidence="2">
    <location>
        <begin position="251"/>
        <end position="262"/>
    </location>
</feature>
<dbReference type="Gene3D" id="4.10.280.10">
    <property type="entry name" value="Helix-loop-helix DNA-binding domain"/>
    <property type="match status" value="1"/>
</dbReference>
<feature type="compositionally biased region" description="Polar residues" evidence="2">
    <location>
        <begin position="54"/>
        <end position="65"/>
    </location>
</feature>
<keyword evidence="5" id="KW-1185">Reference proteome</keyword>
<feature type="compositionally biased region" description="Pro residues" evidence="2">
    <location>
        <begin position="374"/>
        <end position="385"/>
    </location>
</feature>
<reference evidence="4" key="2">
    <citation type="submission" date="2021-01" db="UniProtKB">
        <authorList>
            <consortium name="EnsemblMetazoa"/>
        </authorList>
    </citation>
    <scope>IDENTIFICATION</scope>
</reference>
<name>A0A7M7LTZ5_STRPU</name>
<dbReference type="InterPro" id="IPR036638">
    <property type="entry name" value="HLH_DNA-bd_sf"/>
</dbReference>
<proteinExistence type="predicted"/>
<dbReference type="InterPro" id="IPR011598">
    <property type="entry name" value="bHLH_dom"/>
</dbReference>
<evidence type="ECO:0000313" key="5">
    <source>
        <dbReference type="Proteomes" id="UP000007110"/>
    </source>
</evidence>
<feature type="compositionally biased region" description="Pro residues" evidence="2">
    <location>
        <begin position="392"/>
        <end position="403"/>
    </location>
</feature>
<dbReference type="InParanoid" id="A0A7M7LTZ5"/>
<feature type="domain" description="BHLH" evidence="3">
    <location>
        <begin position="272"/>
        <end position="325"/>
    </location>
</feature>
<protein>
    <recommendedName>
        <fullName evidence="3">BHLH domain-containing protein</fullName>
    </recommendedName>
</protein>
<accession>A0A7M7LTZ5</accession>
<feature type="region of interest" description="Disordered" evidence="2">
    <location>
        <begin position="245"/>
        <end position="269"/>
    </location>
</feature>
<dbReference type="GO" id="GO:0046983">
    <property type="term" value="F:protein dimerization activity"/>
    <property type="evidence" value="ECO:0007669"/>
    <property type="project" value="InterPro"/>
</dbReference>
<feature type="compositionally biased region" description="Basic and acidic residues" evidence="2">
    <location>
        <begin position="1"/>
        <end position="17"/>
    </location>
</feature>
<dbReference type="PROSITE" id="PS50888">
    <property type="entry name" value="BHLH"/>
    <property type="match status" value="1"/>
</dbReference>
<dbReference type="GO" id="GO:0006357">
    <property type="term" value="P:regulation of transcription by RNA polymerase II"/>
    <property type="evidence" value="ECO:0007669"/>
    <property type="project" value="UniProtKB-ARBA"/>
</dbReference>
<sequence>MDRAIVSKKGEFREPPRISRQLGMFGTDEHVDSQQKDNNDSPADSEVDFHSGVSLHSSTPTTSMDNSHRGRISSQHCQLIDGVSTTVVMSSTTTLSRSSGDCDHDHASRGVIPACSSLTAFGAPSTQPIKPVALSASLPLSHQLIAYGMTGVSSAVPPPIHPQPMLPIPLPPLAVFAHPIHLFPAPLPWHIHSHVSAGPVPQRTSGRYPTNCPHFIHSTTTTNTTTALNSTARLAASYPLLKRGRRPRRQPLTNIEPTPQETNPDETELPITKRTEANARERDRVTYLNGGFEQLRRVLPWAYRGGRRVSKVDTLRAAISYIQFLQGMLVGAELSPAETIRLRNGIVLENTVRIVQSVQKAPYPILPPGYRFVNPPPPPPPPPAAPGTHPSLPVPASGPHPTLPVHPTLPLPLPMLPPQPLSNLPPFTHLRSGYDGQPFQAQLSIPHLIPSHPNGIIQGNESTALSWLINFQGNVGMPPIDSTERDVIMLGATSQVSTNQNTKENHVTGTARMKSQCRANMVT</sequence>
<dbReference type="Proteomes" id="UP000007110">
    <property type="component" value="Unassembled WGS sequence"/>
</dbReference>
<dbReference type="SMART" id="SM00353">
    <property type="entry name" value="HLH"/>
    <property type="match status" value="1"/>
</dbReference>
<dbReference type="Pfam" id="PF00010">
    <property type="entry name" value="HLH"/>
    <property type="match status" value="1"/>
</dbReference>